<feature type="signal peptide" evidence="1">
    <location>
        <begin position="1"/>
        <end position="24"/>
    </location>
</feature>
<feature type="chain" id="PRO_5024309427" description="DUF4402 domain-containing protein" evidence="1">
    <location>
        <begin position="25"/>
        <end position="147"/>
    </location>
</feature>
<evidence type="ECO:0000256" key="1">
    <source>
        <dbReference type="SAM" id="SignalP"/>
    </source>
</evidence>
<dbReference type="Proteomes" id="UP000323632">
    <property type="component" value="Unassembled WGS sequence"/>
</dbReference>
<organism evidence="2 3">
    <name type="scientific">Taibaiella lutea</name>
    <dbReference type="NCBI Taxonomy" id="2608001"/>
    <lineage>
        <taxon>Bacteria</taxon>
        <taxon>Pseudomonadati</taxon>
        <taxon>Bacteroidota</taxon>
        <taxon>Chitinophagia</taxon>
        <taxon>Chitinophagales</taxon>
        <taxon>Chitinophagaceae</taxon>
        <taxon>Taibaiella</taxon>
    </lineage>
</organism>
<proteinExistence type="predicted"/>
<dbReference type="RefSeq" id="WP_150033020.1">
    <property type="nucleotide sequence ID" value="NZ_VWSH01000003.1"/>
</dbReference>
<dbReference type="EMBL" id="VWSH01000003">
    <property type="protein sequence ID" value="KAA5533272.1"/>
    <property type="molecule type" value="Genomic_DNA"/>
</dbReference>
<evidence type="ECO:0000313" key="2">
    <source>
        <dbReference type="EMBL" id="KAA5533272.1"/>
    </source>
</evidence>
<evidence type="ECO:0008006" key="4">
    <source>
        <dbReference type="Google" id="ProtNLM"/>
    </source>
</evidence>
<name>A0A5M6CH66_9BACT</name>
<keyword evidence="1" id="KW-0732">Signal</keyword>
<reference evidence="2 3" key="1">
    <citation type="submission" date="2019-09" db="EMBL/GenBank/DDBJ databases">
        <title>Genome sequence and assembly of Taibaiella sp.</title>
        <authorList>
            <person name="Chhetri G."/>
        </authorList>
    </citation>
    <scope>NUCLEOTIDE SEQUENCE [LARGE SCALE GENOMIC DNA]</scope>
    <source>
        <strain evidence="2 3">KVB11</strain>
    </source>
</reference>
<gene>
    <name evidence="2" type="ORF">F0919_12045</name>
</gene>
<evidence type="ECO:0000313" key="3">
    <source>
        <dbReference type="Proteomes" id="UP000323632"/>
    </source>
</evidence>
<comment type="caution">
    <text evidence="2">The sequence shown here is derived from an EMBL/GenBank/DDBJ whole genome shotgun (WGS) entry which is preliminary data.</text>
</comment>
<dbReference type="AlphaFoldDB" id="A0A5M6CH66"/>
<sequence>MKKMKLMSLLTALLIVLGYNNGNAQLVTTKNTITRNACTPGYIGCSGATVVLKLATSGQFIISKSNSYEAATESFNYPTNYTKITVTLKSPSGINYTSTAPYFLPTVVGESTIINLGADGEGVGPYTIGIYKNADKQFTLSVGYYAY</sequence>
<protein>
    <recommendedName>
        <fullName evidence="4">DUF4402 domain-containing protein</fullName>
    </recommendedName>
</protein>
<keyword evidence="3" id="KW-1185">Reference proteome</keyword>
<accession>A0A5M6CH66</accession>